<dbReference type="PROSITE" id="PS00463">
    <property type="entry name" value="ZN2_CY6_FUNGAL_1"/>
    <property type="match status" value="1"/>
</dbReference>
<proteinExistence type="predicted"/>
<dbReference type="PROSITE" id="PS50048">
    <property type="entry name" value="ZN2_CY6_FUNGAL_2"/>
    <property type="match status" value="1"/>
</dbReference>
<dbReference type="InterPro" id="IPR052400">
    <property type="entry name" value="Zn2-C6_fungal_TF"/>
</dbReference>
<dbReference type="Proteomes" id="UP000191408">
    <property type="component" value="Unassembled WGS sequence"/>
</dbReference>
<keyword evidence="1" id="KW-0805">Transcription regulation</keyword>
<dbReference type="GO" id="GO:0008270">
    <property type="term" value="F:zinc ion binding"/>
    <property type="evidence" value="ECO:0007669"/>
    <property type="project" value="InterPro"/>
</dbReference>
<reference evidence="7" key="1">
    <citation type="journal article" date="2017" name="Nat. Microbiol.">
        <title>Global analysis of biosynthetic gene clusters reveals vast potential of secondary metabolite production in Penicillium species.</title>
        <authorList>
            <person name="Nielsen J.C."/>
            <person name="Grijseels S."/>
            <person name="Prigent S."/>
            <person name="Ji B."/>
            <person name="Dainat J."/>
            <person name="Nielsen K.F."/>
            <person name="Frisvad J.C."/>
            <person name="Workman M."/>
            <person name="Nielsen J."/>
        </authorList>
    </citation>
    <scope>NUCLEOTIDE SEQUENCE [LARGE SCALE GENOMIC DNA]</scope>
    <source>
        <strain evidence="7">IBT 4502</strain>
    </source>
</reference>
<dbReference type="InterPro" id="IPR021858">
    <property type="entry name" value="Fun_TF"/>
</dbReference>
<gene>
    <name evidence="6" type="ORF">PENPOL_c002G05574</name>
</gene>
<dbReference type="SMART" id="SM00066">
    <property type="entry name" value="GAL4"/>
    <property type="match status" value="1"/>
</dbReference>
<organism evidence="6 7">
    <name type="scientific">Penicillium polonicum</name>
    <dbReference type="NCBI Taxonomy" id="60169"/>
    <lineage>
        <taxon>Eukaryota</taxon>
        <taxon>Fungi</taxon>
        <taxon>Dikarya</taxon>
        <taxon>Ascomycota</taxon>
        <taxon>Pezizomycotina</taxon>
        <taxon>Eurotiomycetes</taxon>
        <taxon>Eurotiomycetidae</taxon>
        <taxon>Eurotiales</taxon>
        <taxon>Aspergillaceae</taxon>
        <taxon>Penicillium</taxon>
    </lineage>
</organism>
<dbReference type="STRING" id="60169.A0A1V6NXU4"/>
<keyword evidence="2" id="KW-0238">DNA-binding</keyword>
<dbReference type="Gene3D" id="4.10.240.10">
    <property type="entry name" value="Zn(2)-C6 fungal-type DNA-binding domain"/>
    <property type="match status" value="1"/>
</dbReference>
<evidence type="ECO:0000256" key="2">
    <source>
        <dbReference type="ARBA" id="ARBA00023125"/>
    </source>
</evidence>
<keyword evidence="4" id="KW-0539">Nucleus</keyword>
<evidence type="ECO:0000256" key="4">
    <source>
        <dbReference type="ARBA" id="ARBA00023242"/>
    </source>
</evidence>
<evidence type="ECO:0000313" key="6">
    <source>
        <dbReference type="EMBL" id="OQD69479.1"/>
    </source>
</evidence>
<dbReference type="Pfam" id="PF00172">
    <property type="entry name" value="Zn_clus"/>
    <property type="match status" value="1"/>
</dbReference>
<dbReference type="SUPFAM" id="SSF57701">
    <property type="entry name" value="Zn2/Cys6 DNA-binding domain"/>
    <property type="match status" value="1"/>
</dbReference>
<comment type="caution">
    <text evidence="6">The sequence shown here is derived from an EMBL/GenBank/DDBJ whole genome shotgun (WGS) entry which is preliminary data.</text>
</comment>
<dbReference type="AlphaFoldDB" id="A0A1V6NXU4"/>
<evidence type="ECO:0000256" key="1">
    <source>
        <dbReference type="ARBA" id="ARBA00023015"/>
    </source>
</evidence>
<dbReference type="OrthoDB" id="416217at2759"/>
<dbReference type="InterPro" id="IPR036864">
    <property type="entry name" value="Zn2-C6_fun-type_DNA-bd_sf"/>
</dbReference>
<dbReference type="GO" id="GO:0000981">
    <property type="term" value="F:DNA-binding transcription factor activity, RNA polymerase II-specific"/>
    <property type="evidence" value="ECO:0007669"/>
    <property type="project" value="InterPro"/>
</dbReference>
<sequence length="424" mass="48330">MHVTAPKPFRARRTHCKSRLGCANCKRRRIKCDETRPICSNCVHHKIDCTFATKVVTESSSLSEIAAGQRRARRTRPDQKSIYKWKHTFVSPNKSNESRSSTESTVTEYEALTVSPTAISLADLQLFHHFITATCKAMTAEGSQDLWQVDLVQWGFEFPSILHMVLALAALHAAYEKPESRDQYVQQANDHFTFGIRSVTAILSQLNEENCQKIYISASLICLIYFGRGPCAGEYLVFSTSGPSEWLVLMRGVKLIMANYRDKVFTGKLEPKPGSDEPDFAMTPEMCTELSEHMMYTEAVQRLVEHEEMDESSRTMYIAAIKDLLEIIREVHGKVSTGKTGLHLMHLLIGWIYRQPEEFISIIEQREPYSLIIVASWGVLLRYMESSWLMKGWSKHVVSGVSAIIRPDLQPWIEFPFRKVQQAG</sequence>
<dbReference type="EMBL" id="MDYM01000002">
    <property type="protein sequence ID" value="OQD69479.1"/>
    <property type="molecule type" value="Genomic_DNA"/>
</dbReference>
<evidence type="ECO:0000259" key="5">
    <source>
        <dbReference type="PROSITE" id="PS50048"/>
    </source>
</evidence>
<keyword evidence="3" id="KW-0804">Transcription</keyword>
<dbReference type="InterPro" id="IPR001138">
    <property type="entry name" value="Zn2Cys6_DnaBD"/>
</dbReference>
<accession>A0A1V6NXU4</accession>
<dbReference type="GO" id="GO:0003677">
    <property type="term" value="F:DNA binding"/>
    <property type="evidence" value="ECO:0007669"/>
    <property type="project" value="UniProtKB-KW"/>
</dbReference>
<keyword evidence="7" id="KW-1185">Reference proteome</keyword>
<dbReference type="CDD" id="cd00067">
    <property type="entry name" value="GAL4"/>
    <property type="match status" value="1"/>
</dbReference>
<evidence type="ECO:0000256" key="3">
    <source>
        <dbReference type="ARBA" id="ARBA00023163"/>
    </source>
</evidence>
<dbReference type="Pfam" id="PF11951">
    <property type="entry name" value="Fungal_trans_2"/>
    <property type="match status" value="1"/>
</dbReference>
<dbReference type="PANTHER" id="PTHR47657:SF13">
    <property type="entry name" value="ZN(2)-C6 FUNGAL-TYPE DOMAIN-CONTAINING PROTEIN-RELATED"/>
    <property type="match status" value="1"/>
</dbReference>
<dbReference type="PANTHER" id="PTHR47657">
    <property type="entry name" value="STEROL REGULATORY ELEMENT-BINDING PROTEIN ECM22"/>
    <property type="match status" value="1"/>
</dbReference>
<evidence type="ECO:0000313" key="7">
    <source>
        <dbReference type="Proteomes" id="UP000191408"/>
    </source>
</evidence>
<name>A0A1V6NXU4_PENPO</name>
<feature type="domain" description="Zn(2)-C6 fungal-type" evidence="5">
    <location>
        <begin position="21"/>
        <end position="51"/>
    </location>
</feature>
<protein>
    <recommendedName>
        <fullName evidence="5">Zn(2)-C6 fungal-type domain-containing protein</fullName>
    </recommendedName>
</protein>